<feature type="signal peptide" evidence="3">
    <location>
        <begin position="1"/>
        <end position="21"/>
    </location>
</feature>
<keyword evidence="3" id="KW-0732">Signal</keyword>
<dbReference type="eggNOG" id="COG4886">
    <property type="taxonomic scope" value="Bacteria"/>
</dbReference>
<dbReference type="AlphaFoldDB" id="F3QXL3"/>
<dbReference type="EMBL" id="AFBR01000087">
    <property type="protein sequence ID" value="EGG51081.1"/>
    <property type="molecule type" value="Genomic_DNA"/>
</dbReference>
<dbReference type="PANTHER" id="PTHR47566:SF1">
    <property type="entry name" value="PROTEIN NUD1"/>
    <property type="match status" value="1"/>
</dbReference>
<dbReference type="InterPro" id="IPR032675">
    <property type="entry name" value="LRR_dom_sf"/>
</dbReference>
<dbReference type="Gene3D" id="3.80.10.10">
    <property type="entry name" value="Ribonuclease Inhibitor"/>
    <property type="match status" value="2"/>
</dbReference>
<evidence type="ECO:0000313" key="4">
    <source>
        <dbReference type="EMBL" id="EGG51081.1"/>
    </source>
</evidence>
<gene>
    <name evidence="4" type="ORF">HMPREF9442_02934</name>
</gene>
<keyword evidence="2" id="KW-0677">Repeat</keyword>
<organism evidence="4 5">
    <name type="scientific">Paraprevotella xylaniphila YIT 11841</name>
    <dbReference type="NCBI Taxonomy" id="762982"/>
    <lineage>
        <taxon>Bacteria</taxon>
        <taxon>Pseudomonadati</taxon>
        <taxon>Bacteroidota</taxon>
        <taxon>Bacteroidia</taxon>
        <taxon>Bacteroidales</taxon>
        <taxon>Prevotellaceae</taxon>
        <taxon>Paraprevotella</taxon>
    </lineage>
</organism>
<protein>
    <submittedName>
        <fullName evidence="4">Leucine Rich repeat-containing domain protein</fullName>
    </submittedName>
</protein>
<evidence type="ECO:0000256" key="3">
    <source>
        <dbReference type="SAM" id="SignalP"/>
    </source>
</evidence>
<dbReference type="SUPFAM" id="SSF52058">
    <property type="entry name" value="L domain-like"/>
    <property type="match status" value="2"/>
</dbReference>
<sequence>MKKYLLSILFAMFGIVTYAQTEPAITLTVEIDGNARNLVFAMTETGHKLQIDWGDGKLVETEEIAVADEYGATTTVTGTPTGEGIIKIYGNGITVFGCDSHLEGAHVTAINTSAATDLKELNVYTNALKTLDLSQNTKLEKLNCYNNDLETLDLTANKKLTRLDAKDTPLAKIDLTQNKELSYLSLNNCPIEAIDLSNNTKLSSLYLLNCKLTDIDLSKNTALTYVNLNNNQLTSLDVTASEALGTLFCMGNQLTELKADNVTKSVNCSKNNFTLATLPALPCKTYTYAPQNALQIMKRIWQGEKIDLSAQDNLTGLTTEAQKTTFVWKTGDTELQAGTDYTMENDVFTFLKAFDEPVYCEMTTEAFPKFSGTNTFKTAQTTIETEPELYLTLTADVDGNERNLTFASTTEANRIMVDWGNGQRMTTDTIALADEYGTTTTVTGTPAGEGHIKIYAREISVFGCDSRVDGAQVTAVNTSAATDLKELNVYTNALKTLDLSQNTKLEKLNCYNNDLETLDLTANTKLTRLDAKDTPLTQINLTQNTELDYLSLNNCPIEAIDLSNNTKLSSLYLLNCKLTDIDLSKNTALTYVNLNNNQLTSLDVTASEALGTLFCIGNKLTELKADNVTKSVNCSKNNFTLATLPALPCKTFTYAPQNALQIAAEVKADETVDLSAQNHITGLAESPQTTTYTWMTEDGTALVAGTDYTEEDGVFTFLTKQDSPVYCEMTTEAFPKFSGSNTFKTTTTLVEGGSNIEGTRHNAPAITATRGNVLVTGLTNGCEVKVYNLSGQAIAIQAASGNAVNFSLEPGLYIVKANHISCKVNAQ</sequence>
<feature type="chain" id="PRO_5003301007" evidence="3">
    <location>
        <begin position="22"/>
        <end position="827"/>
    </location>
</feature>
<evidence type="ECO:0000313" key="5">
    <source>
        <dbReference type="Proteomes" id="UP000005546"/>
    </source>
</evidence>
<dbReference type="RefSeq" id="WP_008629351.1">
    <property type="nucleotide sequence ID" value="NZ_GL883883.1"/>
</dbReference>
<evidence type="ECO:0000256" key="1">
    <source>
        <dbReference type="ARBA" id="ARBA00022614"/>
    </source>
</evidence>
<dbReference type="PANTHER" id="PTHR47566">
    <property type="match status" value="1"/>
</dbReference>
<accession>F3QXL3</accession>
<name>F3QXL3_9BACT</name>
<proteinExistence type="predicted"/>
<comment type="caution">
    <text evidence="4">The sequence shown here is derived from an EMBL/GenBank/DDBJ whole genome shotgun (WGS) entry which is preliminary data.</text>
</comment>
<keyword evidence="1" id="KW-0433">Leucine-rich repeat</keyword>
<evidence type="ECO:0000256" key="2">
    <source>
        <dbReference type="ARBA" id="ARBA00022737"/>
    </source>
</evidence>
<dbReference type="InterPro" id="IPR052574">
    <property type="entry name" value="CDIRP"/>
</dbReference>
<dbReference type="HOGENOM" id="CLU_363204_0_0_10"/>
<dbReference type="Proteomes" id="UP000005546">
    <property type="component" value="Unassembled WGS sequence"/>
</dbReference>
<dbReference type="STRING" id="762982.HMPREF9442_02934"/>
<dbReference type="GO" id="GO:0035591">
    <property type="term" value="F:signaling adaptor activity"/>
    <property type="evidence" value="ECO:0007669"/>
    <property type="project" value="TreeGrafter"/>
</dbReference>
<reference evidence="4 5" key="1">
    <citation type="submission" date="2011-02" db="EMBL/GenBank/DDBJ databases">
        <authorList>
            <person name="Weinstock G."/>
            <person name="Sodergren E."/>
            <person name="Clifton S."/>
            <person name="Fulton L."/>
            <person name="Fulton B."/>
            <person name="Courtney L."/>
            <person name="Fronick C."/>
            <person name="Harrison M."/>
            <person name="Strong C."/>
            <person name="Farmer C."/>
            <person name="Delahaunty K."/>
            <person name="Markovic C."/>
            <person name="Hall O."/>
            <person name="Minx P."/>
            <person name="Tomlinson C."/>
            <person name="Mitreva M."/>
            <person name="Hou S."/>
            <person name="Chen J."/>
            <person name="Wollam A."/>
            <person name="Pepin K.H."/>
            <person name="Johnson M."/>
            <person name="Bhonagiri V."/>
            <person name="Zhang X."/>
            <person name="Suruliraj S."/>
            <person name="Warren W."/>
            <person name="Chinwalla A."/>
            <person name="Mardis E.R."/>
            <person name="Wilson R.K."/>
        </authorList>
    </citation>
    <scope>NUCLEOTIDE SEQUENCE [LARGE SCALE GENOMIC DNA]</scope>
    <source>
        <strain evidence="4 5">YIT 11841</strain>
    </source>
</reference>
<keyword evidence="5" id="KW-1185">Reference proteome</keyword>
<dbReference type="OrthoDB" id="1099399at2"/>